<feature type="region of interest" description="Disordered" evidence="1">
    <location>
        <begin position="1"/>
        <end position="39"/>
    </location>
</feature>
<sequence length="111" mass="11881">MTDTIAEPEAELESEPEPEHEIAAEPNADDLPTRNTAAEDGGPVRQYLAWAALAVLSMLAVVALVQFYSSVGAAIDLWIASEYQPIMRAAFNLAVLLLAGGGISWLVRELS</sequence>
<dbReference type="InterPro" id="IPR058373">
    <property type="entry name" value="DUF8060"/>
</dbReference>
<protein>
    <recommendedName>
        <fullName evidence="3">DUF8060 domain-containing protein</fullName>
    </recommendedName>
</protein>
<dbReference type="AlphaFoldDB" id="A0AAP3E124"/>
<dbReference type="EMBL" id="JAOPKB010000007">
    <property type="protein sequence ID" value="MCU4973699.1"/>
    <property type="molecule type" value="Genomic_DNA"/>
</dbReference>
<keyword evidence="6" id="KW-1185">Reference proteome</keyword>
<gene>
    <name evidence="5" type="ORF">OB955_13240</name>
    <name evidence="4" type="ORF">OB960_06130</name>
</gene>
<organism evidence="4 7">
    <name type="scientific">Natronoglomus mannanivorans</name>
    <dbReference type="NCBI Taxonomy" id="2979990"/>
    <lineage>
        <taxon>Archaea</taxon>
        <taxon>Methanobacteriati</taxon>
        <taxon>Methanobacteriota</taxon>
        <taxon>Stenosarchaea group</taxon>
        <taxon>Halobacteria</taxon>
        <taxon>Halobacteriales</taxon>
        <taxon>Natrialbaceae</taxon>
        <taxon>Natronoglomus</taxon>
    </lineage>
</organism>
<keyword evidence="2" id="KW-0472">Membrane</keyword>
<dbReference type="Pfam" id="PF26256">
    <property type="entry name" value="DUF8060"/>
    <property type="match status" value="1"/>
</dbReference>
<dbReference type="RefSeq" id="WP_338002819.1">
    <property type="nucleotide sequence ID" value="NZ_JAOPKA010000003.1"/>
</dbReference>
<dbReference type="Proteomes" id="UP001321018">
    <property type="component" value="Unassembled WGS sequence"/>
</dbReference>
<reference evidence="4 6" key="1">
    <citation type="submission" date="2022-09" db="EMBL/GenBank/DDBJ databases">
        <title>Enrichment on poylsaccharides allowed isolation of novel metabolic and taxonomic groups of Haloarchaea.</title>
        <authorList>
            <person name="Sorokin D.Y."/>
            <person name="Elcheninov A.G."/>
            <person name="Khizhniak T.V."/>
            <person name="Kolganova T.V."/>
            <person name="Kublanov I.V."/>
        </authorList>
    </citation>
    <scope>NUCLEOTIDE SEQUENCE</scope>
    <source>
        <strain evidence="5 6">AArc-m2/3/4</strain>
        <strain evidence="4">AArc-xg1-1</strain>
    </source>
</reference>
<dbReference type="Proteomes" id="UP001320972">
    <property type="component" value="Unassembled WGS sequence"/>
</dbReference>
<comment type="caution">
    <text evidence="4">The sequence shown here is derived from an EMBL/GenBank/DDBJ whole genome shotgun (WGS) entry which is preliminary data.</text>
</comment>
<feature type="domain" description="DUF8060" evidence="3">
    <location>
        <begin position="3"/>
        <end position="110"/>
    </location>
</feature>
<keyword evidence="2" id="KW-0812">Transmembrane</keyword>
<feature type="transmembrane region" description="Helical" evidence="2">
    <location>
        <begin position="47"/>
        <end position="68"/>
    </location>
</feature>
<evidence type="ECO:0000313" key="5">
    <source>
        <dbReference type="EMBL" id="MCU4973699.1"/>
    </source>
</evidence>
<feature type="compositionally biased region" description="Acidic residues" evidence="1">
    <location>
        <begin position="1"/>
        <end position="16"/>
    </location>
</feature>
<dbReference type="EMBL" id="JAOPKA010000003">
    <property type="protein sequence ID" value="MCU4740978.1"/>
    <property type="molecule type" value="Genomic_DNA"/>
</dbReference>
<name>A0AAP3E124_9EURY</name>
<feature type="transmembrane region" description="Helical" evidence="2">
    <location>
        <begin position="89"/>
        <end position="107"/>
    </location>
</feature>
<proteinExistence type="predicted"/>
<evidence type="ECO:0000256" key="2">
    <source>
        <dbReference type="SAM" id="Phobius"/>
    </source>
</evidence>
<evidence type="ECO:0000259" key="3">
    <source>
        <dbReference type="Pfam" id="PF26256"/>
    </source>
</evidence>
<keyword evidence="2" id="KW-1133">Transmembrane helix</keyword>
<evidence type="ECO:0000256" key="1">
    <source>
        <dbReference type="SAM" id="MobiDB-lite"/>
    </source>
</evidence>
<evidence type="ECO:0000313" key="4">
    <source>
        <dbReference type="EMBL" id="MCU4740978.1"/>
    </source>
</evidence>
<evidence type="ECO:0000313" key="7">
    <source>
        <dbReference type="Proteomes" id="UP001321018"/>
    </source>
</evidence>
<accession>A0AAP3E124</accession>
<evidence type="ECO:0000313" key="6">
    <source>
        <dbReference type="Proteomes" id="UP001320972"/>
    </source>
</evidence>